<keyword evidence="1" id="KW-1133">Transmembrane helix</keyword>
<protein>
    <submittedName>
        <fullName evidence="2">Uncharacterized protein</fullName>
    </submittedName>
</protein>
<dbReference type="RefSeq" id="WP_157332942.1">
    <property type="nucleotide sequence ID" value="NZ_RHLK01000002.1"/>
</dbReference>
<feature type="transmembrane region" description="Helical" evidence="1">
    <location>
        <begin position="211"/>
        <end position="236"/>
    </location>
</feature>
<feature type="transmembrane region" description="Helical" evidence="1">
    <location>
        <begin position="169"/>
        <end position="191"/>
    </location>
</feature>
<feature type="transmembrane region" description="Helical" evidence="1">
    <location>
        <begin position="20"/>
        <end position="39"/>
    </location>
</feature>
<dbReference type="EMBL" id="RHLK01000002">
    <property type="protein sequence ID" value="MVO98595.1"/>
    <property type="molecule type" value="Genomic_DNA"/>
</dbReference>
<gene>
    <name evidence="2" type="ORF">EDM21_03435</name>
</gene>
<sequence length="241" mass="27326">MTKYRALLANDIRYAWRDPVLMAALFGPLLLLLLSRYGFPVASYWLGSSYSFNLDEYRGFAASLLMMIIPLLIGMLVGLLMLDERDENVIVYYSVTPFMGRGYLVYRLTLPTLLCIVLSMLFLVFSGFMLFRLGYLLVLILLAMEAPLFALFLAAFAANKVEGLVLSKIGGLFIIGPAVAYFIPNTWQFLGAWVPTYWPAKVLHLFMQNEILLAAIFFLIGLLIHAICLLFMISIFHKKHI</sequence>
<feature type="transmembrane region" description="Helical" evidence="1">
    <location>
        <begin position="103"/>
        <end position="129"/>
    </location>
</feature>
<feature type="transmembrane region" description="Helical" evidence="1">
    <location>
        <begin position="59"/>
        <end position="82"/>
    </location>
</feature>
<reference evidence="2 3" key="1">
    <citation type="journal article" date="2019" name="Microorganisms">
        <title>Paenibacillus lutrae sp. nov., A Chitinolytic Species Isolated from A River Otter in Castril Natural Park, Granada, Spain.</title>
        <authorList>
            <person name="Rodriguez M."/>
            <person name="Reina J.C."/>
            <person name="Bejar V."/>
            <person name="Llamas I."/>
        </authorList>
    </citation>
    <scope>NUCLEOTIDE SEQUENCE [LARGE SCALE GENOMIC DNA]</scope>
    <source>
        <strain evidence="2 3">N10</strain>
    </source>
</reference>
<evidence type="ECO:0000256" key="1">
    <source>
        <dbReference type="SAM" id="Phobius"/>
    </source>
</evidence>
<keyword evidence="3" id="KW-1185">Reference proteome</keyword>
<organism evidence="2 3">
    <name type="scientific">Paenibacillus lutrae</name>
    <dbReference type="NCBI Taxonomy" id="2078573"/>
    <lineage>
        <taxon>Bacteria</taxon>
        <taxon>Bacillati</taxon>
        <taxon>Bacillota</taxon>
        <taxon>Bacilli</taxon>
        <taxon>Bacillales</taxon>
        <taxon>Paenibacillaceae</taxon>
        <taxon>Paenibacillus</taxon>
    </lineage>
</organism>
<proteinExistence type="predicted"/>
<feature type="transmembrane region" description="Helical" evidence="1">
    <location>
        <begin position="135"/>
        <end position="157"/>
    </location>
</feature>
<keyword evidence="1" id="KW-0472">Membrane</keyword>
<evidence type="ECO:0000313" key="2">
    <source>
        <dbReference type="EMBL" id="MVO98595.1"/>
    </source>
</evidence>
<dbReference type="OrthoDB" id="1551065at2"/>
<evidence type="ECO:0000313" key="3">
    <source>
        <dbReference type="Proteomes" id="UP000490800"/>
    </source>
</evidence>
<comment type="caution">
    <text evidence="2">The sequence shown here is derived from an EMBL/GenBank/DDBJ whole genome shotgun (WGS) entry which is preliminary data.</text>
</comment>
<dbReference type="AlphaFoldDB" id="A0A7X3JY67"/>
<dbReference type="Proteomes" id="UP000490800">
    <property type="component" value="Unassembled WGS sequence"/>
</dbReference>
<name>A0A7X3JY67_9BACL</name>
<accession>A0A7X3JY67</accession>
<keyword evidence="1" id="KW-0812">Transmembrane</keyword>